<reference evidence="1" key="2">
    <citation type="journal article" date="2015" name="Fish Shellfish Immunol.">
        <title>Early steps in the European eel (Anguilla anguilla)-Vibrio vulnificus interaction in the gills: Role of the RtxA13 toxin.</title>
        <authorList>
            <person name="Callol A."/>
            <person name="Pajuelo D."/>
            <person name="Ebbesson L."/>
            <person name="Teles M."/>
            <person name="MacKenzie S."/>
            <person name="Amaro C."/>
        </authorList>
    </citation>
    <scope>NUCLEOTIDE SEQUENCE</scope>
</reference>
<evidence type="ECO:0000313" key="1">
    <source>
        <dbReference type="EMBL" id="JAH73081.1"/>
    </source>
</evidence>
<sequence length="33" mass="3932">MNYPLCMRTLGSQTQHIDLSITVIHKLCFAWFY</sequence>
<proteinExistence type="predicted"/>
<dbReference type="EMBL" id="GBXM01035496">
    <property type="protein sequence ID" value="JAH73081.1"/>
    <property type="molecule type" value="Transcribed_RNA"/>
</dbReference>
<reference evidence="1" key="1">
    <citation type="submission" date="2014-11" db="EMBL/GenBank/DDBJ databases">
        <authorList>
            <person name="Amaro Gonzalez C."/>
        </authorList>
    </citation>
    <scope>NUCLEOTIDE SEQUENCE</scope>
</reference>
<name>A0A0E9V504_ANGAN</name>
<dbReference type="AlphaFoldDB" id="A0A0E9V504"/>
<protein>
    <submittedName>
        <fullName evidence="1">Uncharacterized protein</fullName>
    </submittedName>
</protein>
<organism evidence="1">
    <name type="scientific">Anguilla anguilla</name>
    <name type="common">European freshwater eel</name>
    <name type="synonym">Muraena anguilla</name>
    <dbReference type="NCBI Taxonomy" id="7936"/>
    <lineage>
        <taxon>Eukaryota</taxon>
        <taxon>Metazoa</taxon>
        <taxon>Chordata</taxon>
        <taxon>Craniata</taxon>
        <taxon>Vertebrata</taxon>
        <taxon>Euteleostomi</taxon>
        <taxon>Actinopterygii</taxon>
        <taxon>Neopterygii</taxon>
        <taxon>Teleostei</taxon>
        <taxon>Anguilliformes</taxon>
        <taxon>Anguillidae</taxon>
        <taxon>Anguilla</taxon>
    </lineage>
</organism>
<accession>A0A0E9V504</accession>